<evidence type="ECO:0000256" key="1">
    <source>
        <dbReference type="SAM" id="Phobius"/>
    </source>
</evidence>
<evidence type="ECO:0000313" key="2">
    <source>
        <dbReference type="EMBL" id="NAS23094.1"/>
    </source>
</evidence>
<name>A0A7C9N3C8_9ACTN</name>
<comment type="caution">
    <text evidence="2">The sequence shown here is derived from an EMBL/GenBank/DDBJ whole genome shotgun (WGS) entry which is preliminary data.</text>
</comment>
<keyword evidence="1" id="KW-0812">Transmembrane</keyword>
<sequence>MATAHPPRPDRSGTSALLGLAVVAAGLALAVTGVLPWAGISATFGVVNADLTSVHGTEDGAGWWVMGSGVVAAGLGALGISRSRIVTGLAILPGAVAAFSLAMFLTRPHGFDRLTMAIPGLVRVEPVILYGWWAGLGASVVLAALACLALTRRRPPDQS</sequence>
<feature type="transmembrane region" description="Helical" evidence="1">
    <location>
        <begin position="16"/>
        <end position="40"/>
    </location>
</feature>
<reference evidence="2 3" key="1">
    <citation type="submission" date="2020-01" db="EMBL/GenBank/DDBJ databases">
        <title>Herbidospora sp. NEAU-GS84 nov., a novel actinomycete isolated from soil.</title>
        <authorList>
            <person name="Han L."/>
        </authorList>
    </citation>
    <scope>NUCLEOTIDE SEQUENCE [LARGE SCALE GENOMIC DNA]</scope>
    <source>
        <strain evidence="2 3">NEAU-GS84</strain>
    </source>
</reference>
<proteinExistence type="predicted"/>
<evidence type="ECO:0000313" key="3">
    <source>
        <dbReference type="Proteomes" id="UP000479526"/>
    </source>
</evidence>
<feature type="transmembrane region" description="Helical" evidence="1">
    <location>
        <begin position="127"/>
        <end position="150"/>
    </location>
</feature>
<dbReference type="Proteomes" id="UP000479526">
    <property type="component" value="Unassembled WGS sequence"/>
</dbReference>
<organism evidence="2 3">
    <name type="scientific">Herbidospora solisilvae</name>
    <dbReference type="NCBI Taxonomy" id="2696284"/>
    <lineage>
        <taxon>Bacteria</taxon>
        <taxon>Bacillati</taxon>
        <taxon>Actinomycetota</taxon>
        <taxon>Actinomycetes</taxon>
        <taxon>Streptosporangiales</taxon>
        <taxon>Streptosporangiaceae</taxon>
        <taxon>Herbidospora</taxon>
    </lineage>
</organism>
<keyword evidence="3" id="KW-1185">Reference proteome</keyword>
<gene>
    <name evidence="2" type="ORF">GT755_15515</name>
</gene>
<protein>
    <submittedName>
        <fullName evidence="2">Uncharacterized protein</fullName>
    </submittedName>
</protein>
<keyword evidence="1" id="KW-0472">Membrane</keyword>
<feature type="transmembrane region" description="Helical" evidence="1">
    <location>
        <begin position="60"/>
        <end position="78"/>
    </location>
</feature>
<keyword evidence="1" id="KW-1133">Transmembrane helix</keyword>
<dbReference type="RefSeq" id="WP_161480400.1">
    <property type="nucleotide sequence ID" value="NZ_WXEW01000004.1"/>
</dbReference>
<accession>A0A7C9N3C8</accession>
<feature type="transmembrane region" description="Helical" evidence="1">
    <location>
        <begin position="85"/>
        <end position="107"/>
    </location>
</feature>
<dbReference type="AlphaFoldDB" id="A0A7C9N3C8"/>
<dbReference type="EMBL" id="WXEW01000004">
    <property type="protein sequence ID" value="NAS23094.1"/>
    <property type="molecule type" value="Genomic_DNA"/>
</dbReference>